<organism evidence="3 4">
    <name type="scientific">Rhizobium etli (strain CIAT 652)</name>
    <dbReference type="NCBI Taxonomy" id="491916"/>
    <lineage>
        <taxon>Bacteria</taxon>
        <taxon>Pseudomonadati</taxon>
        <taxon>Pseudomonadota</taxon>
        <taxon>Alphaproteobacteria</taxon>
        <taxon>Hyphomicrobiales</taxon>
        <taxon>Rhizobiaceae</taxon>
        <taxon>Rhizobium/Agrobacterium group</taxon>
        <taxon>Rhizobium</taxon>
    </lineage>
</organism>
<gene>
    <name evidence="3" type="ordered locus">RHECIAT_CH0001206</name>
</gene>
<dbReference type="EMBL" id="CP001074">
    <property type="protein sequence ID" value="ACE90187.1"/>
    <property type="molecule type" value="Genomic_DNA"/>
</dbReference>
<dbReference type="eggNOG" id="COG0583">
    <property type="taxonomic scope" value="Bacteria"/>
</dbReference>
<dbReference type="HOGENOM" id="CLU_1446552_0_0_5"/>
<comment type="similarity">
    <text evidence="1">Belongs to the LysR transcriptional regulatory family.</text>
</comment>
<dbReference type="KEGG" id="rec:RHECIAT_CH0001206"/>
<proteinExistence type="inferred from homology"/>
<evidence type="ECO:0000256" key="1">
    <source>
        <dbReference type="ARBA" id="ARBA00009437"/>
    </source>
</evidence>
<dbReference type="PANTHER" id="PTHR30537">
    <property type="entry name" value="HTH-TYPE TRANSCRIPTIONAL REGULATOR"/>
    <property type="match status" value="1"/>
</dbReference>
<dbReference type="GO" id="GO:0043565">
    <property type="term" value="F:sequence-specific DNA binding"/>
    <property type="evidence" value="ECO:0007669"/>
    <property type="project" value="TreeGrafter"/>
</dbReference>
<reference evidence="3 4" key="1">
    <citation type="submission" date="2008-04" db="EMBL/GenBank/DDBJ databases">
        <title>Genome diversity and DNA divergence of Rhizobium etli.</title>
        <authorList>
            <person name="Gonzalez V."/>
            <person name="Acosta J.L."/>
            <person name="Santamaria R.I."/>
            <person name="Bustos P."/>
            <person name="Hernandez-Gonzalez I.L."/>
            <person name="Fernandez J.L."/>
            <person name="Diaz R."/>
            <person name="Flores M."/>
            <person name="Mora J."/>
            <person name="Palacios R."/>
            <person name="Davila G."/>
        </authorList>
    </citation>
    <scope>NUCLEOTIDE SEQUENCE [LARGE SCALE GENOMIC DNA]</scope>
    <source>
        <strain evidence="3 4">CIAT 652</strain>
    </source>
</reference>
<dbReference type="GO" id="GO:0003700">
    <property type="term" value="F:DNA-binding transcription factor activity"/>
    <property type="evidence" value="ECO:0007669"/>
    <property type="project" value="TreeGrafter"/>
</dbReference>
<protein>
    <recommendedName>
        <fullName evidence="2">LysR substrate-binding domain-containing protein</fullName>
    </recommendedName>
</protein>
<dbReference type="GO" id="GO:0006351">
    <property type="term" value="P:DNA-templated transcription"/>
    <property type="evidence" value="ECO:0007669"/>
    <property type="project" value="TreeGrafter"/>
</dbReference>
<dbReference type="InterPro" id="IPR005119">
    <property type="entry name" value="LysR_subst-bd"/>
</dbReference>
<sequence length="187" mass="20216">MYRHSKPTGRQSWTSWPAWRCSSGSSITAVSRRPRRSRKCPQIAEGLDEPTDLARCRFIHWETSALGWATATRTWVDWTLWLEQIGASGVESSSGLRFSDYNLAVQAAIAGQGVVLGSRPVLADLVSAGLLVRAVPQSVRTDVGYDAVTTRNAIKRGEVESFIGWIATEAKGHLTTAYGVPGAGSPG</sequence>
<dbReference type="AlphaFoldDB" id="B3PT21"/>
<dbReference type="PANTHER" id="PTHR30537:SF26">
    <property type="entry name" value="GLYCINE CLEAVAGE SYSTEM TRANSCRIPTIONAL ACTIVATOR"/>
    <property type="match status" value="1"/>
</dbReference>
<dbReference type="Proteomes" id="UP000008817">
    <property type="component" value="Chromosome"/>
</dbReference>
<dbReference type="SUPFAM" id="SSF53850">
    <property type="entry name" value="Periplasmic binding protein-like II"/>
    <property type="match status" value="1"/>
</dbReference>
<name>B3PT21_RHIE6</name>
<dbReference type="InterPro" id="IPR058163">
    <property type="entry name" value="LysR-type_TF_proteobact-type"/>
</dbReference>
<dbReference type="Pfam" id="PF03466">
    <property type="entry name" value="LysR_substrate"/>
    <property type="match status" value="1"/>
</dbReference>
<feature type="domain" description="LysR substrate-binding" evidence="2">
    <location>
        <begin position="49"/>
        <end position="169"/>
    </location>
</feature>
<evidence type="ECO:0000313" key="4">
    <source>
        <dbReference type="Proteomes" id="UP000008817"/>
    </source>
</evidence>
<dbReference type="Gene3D" id="3.40.190.10">
    <property type="entry name" value="Periplasmic binding protein-like II"/>
    <property type="match status" value="1"/>
</dbReference>
<evidence type="ECO:0000313" key="3">
    <source>
        <dbReference type="EMBL" id="ACE90187.1"/>
    </source>
</evidence>
<evidence type="ECO:0000259" key="2">
    <source>
        <dbReference type="Pfam" id="PF03466"/>
    </source>
</evidence>
<accession>B3PT21</accession>